<evidence type="ECO:0000313" key="9">
    <source>
        <dbReference type="EMBL" id="EBA07181.1"/>
    </source>
</evidence>
<protein>
    <submittedName>
        <fullName evidence="9">ABC transporter, permease protein</fullName>
    </submittedName>
</protein>
<dbReference type="PANTHER" id="PTHR30151">
    <property type="entry name" value="ALKANE SULFONATE ABC TRANSPORTER-RELATED, MEMBRANE SUBUNIT"/>
    <property type="match status" value="1"/>
</dbReference>
<evidence type="ECO:0000256" key="3">
    <source>
        <dbReference type="ARBA" id="ARBA00022475"/>
    </source>
</evidence>
<feature type="transmembrane region" description="Helical" evidence="7">
    <location>
        <begin position="113"/>
        <end position="143"/>
    </location>
</feature>
<keyword evidence="4 7" id="KW-0812">Transmembrane</keyword>
<dbReference type="RefSeq" id="WP_005861414.1">
    <property type="nucleotide sequence ID" value="NZ_AAYA01000011.1"/>
</dbReference>
<evidence type="ECO:0000256" key="6">
    <source>
        <dbReference type="ARBA" id="ARBA00023136"/>
    </source>
</evidence>
<evidence type="ECO:0000259" key="8">
    <source>
        <dbReference type="PROSITE" id="PS50928"/>
    </source>
</evidence>
<name>A3K754_SAGS3</name>
<dbReference type="Proteomes" id="UP000005713">
    <property type="component" value="Unassembled WGS sequence"/>
</dbReference>
<comment type="subcellular location">
    <subcellularLocation>
        <location evidence="1 7">Cell membrane</location>
        <topology evidence="1 7">Multi-pass membrane protein</topology>
    </subcellularLocation>
</comment>
<keyword evidence="6 7" id="KW-0472">Membrane</keyword>
<evidence type="ECO:0000313" key="10">
    <source>
        <dbReference type="Proteomes" id="UP000005713"/>
    </source>
</evidence>
<gene>
    <name evidence="9" type="ORF">SSE37_13326</name>
</gene>
<feature type="transmembrane region" description="Helical" evidence="7">
    <location>
        <begin position="155"/>
        <end position="178"/>
    </location>
</feature>
<evidence type="ECO:0000256" key="2">
    <source>
        <dbReference type="ARBA" id="ARBA00022448"/>
    </source>
</evidence>
<comment type="similarity">
    <text evidence="7">Belongs to the binding-protein-dependent transport system permease family.</text>
</comment>
<dbReference type="Gene3D" id="1.10.3720.10">
    <property type="entry name" value="MetI-like"/>
    <property type="match status" value="1"/>
</dbReference>
<accession>A3K754</accession>
<evidence type="ECO:0000256" key="7">
    <source>
        <dbReference type="RuleBase" id="RU363032"/>
    </source>
</evidence>
<dbReference type="InterPro" id="IPR000515">
    <property type="entry name" value="MetI-like"/>
</dbReference>
<evidence type="ECO:0000256" key="4">
    <source>
        <dbReference type="ARBA" id="ARBA00022692"/>
    </source>
</evidence>
<evidence type="ECO:0000256" key="5">
    <source>
        <dbReference type="ARBA" id="ARBA00022989"/>
    </source>
</evidence>
<dbReference type="EMBL" id="AAYA01000011">
    <property type="protein sequence ID" value="EBA07181.1"/>
    <property type="molecule type" value="Genomic_DNA"/>
</dbReference>
<sequence>MSRFIPPLLGVVLALLALWYAAVVPMNVQETLTRAERAEIPVTPATAVERRDTGTWALVFGNLGALGESWSLDRPRLPAPHQVVAELYDSTVTEELTGRRGLVRSGSLSNRGLLYHAIVTLNATFVGFLIGTGLGIVLAIGIVHSRVMDMSVMPWAIVSQTIPIVALAPMIIVVLYSIGIQGLLPKAVISAYLSFFPVVVGMVKGLRSPDGMQMDLMRTYNAPTRDVLTKLRLPASVPYLFASLKIAIAASLVGAIVGELPVQKGGLGARMLAGSYYGQTAQIWAALLMAAGLAAVLVWAIGAVERRTLVRMGMSR</sequence>
<comment type="caution">
    <text evidence="9">The sequence shown here is derived from an EMBL/GenBank/DDBJ whole genome shotgun (WGS) entry which is preliminary data.</text>
</comment>
<keyword evidence="3" id="KW-1003">Cell membrane</keyword>
<evidence type="ECO:0000256" key="1">
    <source>
        <dbReference type="ARBA" id="ARBA00004651"/>
    </source>
</evidence>
<dbReference type="CDD" id="cd06261">
    <property type="entry name" value="TM_PBP2"/>
    <property type="match status" value="1"/>
</dbReference>
<feature type="domain" description="ABC transmembrane type-1" evidence="8">
    <location>
        <begin position="113"/>
        <end position="305"/>
    </location>
</feature>
<proteinExistence type="inferred from homology"/>
<dbReference type="eggNOG" id="COG0600">
    <property type="taxonomic scope" value="Bacteria"/>
</dbReference>
<dbReference type="GO" id="GO:0055085">
    <property type="term" value="P:transmembrane transport"/>
    <property type="evidence" value="ECO:0007669"/>
    <property type="project" value="InterPro"/>
</dbReference>
<feature type="transmembrane region" description="Helical" evidence="7">
    <location>
        <begin position="282"/>
        <end position="304"/>
    </location>
</feature>
<reference evidence="9 10" key="1">
    <citation type="submission" date="2006-06" db="EMBL/GenBank/DDBJ databases">
        <authorList>
            <person name="Moran M.A."/>
            <person name="Ferriera S."/>
            <person name="Johnson J."/>
            <person name="Kravitz S."/>
            <person name="Beeson K."/>
            <person name="Sutton G."/>
            <person name="Rogers Y.-H."/>
            <person name="Friedman R."/>
            <person name="Frazier M."/>
            <person name="Venter J.C."/>
        </authorList>
    </citation>
    <scope>NUCLEOTIDE SEQUENCE [LARGE SCALE GENOMIC DNA]</scope>
    <source>
        <strain evidence="9 10">E-37</strain>
    </source>
</reference>
<keyword evidence="5 7" id="KW-1133">Transmembrane helix</keyword>
<dbReference type="AlphaFoldDB" id="A3K754"/>
<keyword evidence="2 7" id="KW-0813">Transport</keyword>
<dbReference type="Pfam" id="PF00528">
    <property type="entry name" value="BPD_transp_1"/>
    <property type="match status" value="1"/>
</dbReference>
<organism evidence="9 10">
    <name type="scientific">Sagittula stellata (strain ATCC 700073 / DSM 11524 / E-37)</name>
    <dbReference type="NCBI Taxonomy" id="388399"/>
    <lineage>
        <taxon>Bacteria</taxon>
        <taxon>Pseudomonadati</taxon>
        <taxon>Pseudomonadota</taxon>
        <taxon>Alphaproteobacteria</taxon>
        <taxon>Rhodobacterales</taxon>
        <taxon>Roseobacteraceae</taxon>
        <taxon>Sagittula</taxon>
    </lineage>
</organism>
<dbReference type="GO" id="GO:0005886">
    <property type="term" value="C:plasma membrane"/>
    <property type="evidence" value="ECO:0007669"/>
    <property type="project" value="UniProtKB-SubCell"/>
</dbReference>
<feature type="transmembrane region" description="Helical" evidence="7">
    <location>
        <begin position="239"/>
        <end position="262"/>
    </location>
</feature>
<dbReference type="OrthoDB" id="4926350at2"/>
<dbReference type="InterPro" id="IPR035906">
    <property type="entry name" value="MetI-like_sf"/>
</dbReference>
<dbReference type="PANTHER" id="PTHR30151:SF20">
    <property type="entry name" value="ABC TRANSPORTER PERMEASE PROTEIN HI_0355-RELATED"/>
    <property type="match status" value="1"/>
</dbReference>
<dbReference type="SUPFAM" id="SSF161098">
    <property type="entry name" value="MetI-like"/>
    <property type="match status" value="1"/>
</dbReference>
<keyword evidence="10" id="KW-1185">Reference proteome</keyword>
<dbReference type="PROSITE" id="PS50928">
    <property type="entry name" value="ABC_TM1"/>
    <property type="match status" value="1"/>
</dbReference>